<gene>
    <name evidence="9" type="ORF">OG398_32615</name>
</gene>
<evidence type="ECO:0000256" key="1">
    <source>
        <dbReference type="ARBA" id="ARBA00012513"/>
    </source>
</evidence>
<proteinExistence type="predicted"/>
<feature type="domain" description="Protein kinase" evidence="8">
    <location>
        <begin position="1"/>
        <end position="267"/>
    </location>
</feature>
<evidence type="ECO:0000256" key="5">
    <source>
        <dbReference type="ARBA" id="ARBA00022777"/>
    </source>
</evidence>
<evidence type="ECO:0000256" key="7">
    <source>
        <dbReference type="PROSITE-ProRule" id="PRU10141"/>
    </source>
</evidence>
<dbReference type="PROSITE" id="PS00107">
    <property type="entry name" value="PROTEIN_KINASE_ATP"/>
    <property type="match status" value="1"/>
</dbReference>
<evidence type="ECO:0000259" key="8">
    <source>
        <dbReference type="PROSITE" id="PS50011"/>
    </source>
</evidence>
<keyword evidence="2 9" id="KW-0723">Serine/threonine-protein kinase</keyword>
<evidence type="ECO:0000256" key="3">
    <source>
        <dbReference type="ARBA" id="ARBA00022679"/>
    </source>
</evidence>
<evidence type="ECO:0000256" key="2">
    <source>
        <dbReference type="ARBA" id="ARBA00022527"/>
    </source>
</evidence>
<dbReference type="GO" id="GO:0004674">
    <property type="term" value="F:protein serine/threonine kinase activity"/>
    <property type="evidence" value="ECO:0007669"/>
    <property type="project" value="UniProtKB-KW"/>
</dbReference>
<feature type="binding site" evidence="7">
    <location>
        <position position="27"/>
    </location>
    <ligand>
        <name>ATP</name>
        <dbReference type="ChEBI" id="CHEBI:30616"/>
    </ligand>
</feature>
<dbReference type="InterPro" id="IPR017441">
    <property type="entry name" value="Protein_kinase_ATP_BS"/>
</dbReference>
<dbReference type="CDD" id="cd14014">
    <property type="entry name" value="STKc_PknB_like"/>
    <property type="match status" value="1"/>
</dbReference>
<dbReference type="Pfam" id="PF00069">
    <property type="entry name" value="Pkinase"/>
    <property type="match status" value="1"/>
</dbReference>
<organism evidence="9">
    <name type="scientific">Streptomyces sp. NBC_00008</name>
    <dbReference type="NCBI Taxonomy" id="2903610"/>
    <lineage>
        <taxon>Bacteria</taxon>
        <taxon>Bacillati</taxon>
        <taxon>Actinomycetota</taxon>
        <taxon>Actinomycetes</taxon>
        <taxon>Kitasatosporales</taxon>
        <taxon>Streptomycetaceae</taxon>
        <taxon>Streptomyces</taxon>
    </lineage>
</organism>
<accession>A0AAU2VZT4</accession>
<dbReference type="AlphaFoldDB" id="A0AAU2VZT4"/>
<dbReference type="EMBL" id="CP108313">
    <property type="protein sequence ID" value="WTW72657.1"/>
    <property type="molecule type" value="Genomic_DNA"/>
</dbReference>
<dbReference type="PANTHER" id="PTHR43289">
    <property type="entry name" value="MITOGEN-ACTIVATED PROTEIN KINASE KINASE KINASE 20-RELATED"/>
    <property type="match status" value="1"/>
</dbReference>
<dbReference type="EC" id="2.7.11.1" evidence="1"/>
<evidence type="ECO:0000256" key="6">
    <source>
        <dbReference type="ARBA" id="ARBA00022840"/>
    </source>
</evidence>
<dbReference type="PROSITE" id="PS50011">
    <property type="entry name" value="PROTEIN_KINASE_DOM"/>
    <property type="match status" value="1"/>
</dbReference>
<reference evidence="9" key="1">
    <citation type="submission" date="2022-10" db="EMBL/GenBank/DDBJ databases">
        <title>The complete genomes of actinobacterial strains from the NBC collection.</title>
        <authorList>
            <person name="Joergensen T.S."/>
            <person name="Alvarez Arevalo M."/>
            <person name="Sterndorff E.B."/>
            <person name="Faurdal D."/>
            <person name="Vuksanovic O."/>
            <person name="Mourched A.-S."/>
            <person name="Charusanti P."/>
            <person name="Shaw S."/>
            <person name="Blin K."/>
            <person name="Weber T."/>
        </authorList>
    </citation>
    <scope>NUCLEOTIDE SEQUENCE</scope>
    <source>
        <strain evidence="9">NBC_00008</strain>
    </source>
</reference>
<dbReference type="SMART" id="SM00220">
    <property type="entry name" value="S_TKc"/>
    <property type="match status" value="1"/>
</dbReference>
<dbReference type="GO" id="GO:0005524">
    <property type="term" value="F:ATP binding"/>
    <property type="evidence" value="ECO:0007669"/>
    <property type="project" value="UniProtKB-UniRule"/>
</dbReference>
<keyword evidence="4 7" id="KW-0547">Nucleotide-binding</keyword>
<evidence type="ECO:0000313" key="9">
    <source>
        <dbReference type="EMBL" id="WTW72657.1"/>
    </source>
</evidence>
<sequence length="381" mass="41843">MEHVGSGGFGHVWRARDSVLAREVALKFLALDRLVGRRPNPERLAVVRDRFARESLIAAKVDSAFVARIYDCDIDGDEPFLVMEYVDGRPLSDYLGSRPLPLARTCRWSGQIAQGLAAAHDRSVVHRDIKPVNVLVREADSDVRIVDFGLSRFIDATETHSQAGTPLYMSPERCRAEPGDERSDLYSLGCVMYEMVTGWPPFGDEHAEAFALARAHEEQLPMRPGQAVGVPAPLDDLIMALLAKEPRQRPDNARVVVRAIAEVERLLGDIGPEPSLEEGPADGAHRAGTGFADRLSAAELNVRHLTTQHGRDHHLVITARMELADLTGRSGDTRGAADLYDRIGRDCDDWYGPGNSLALDAFEGMARWVVARGTTGSQHTS</sequence>
<dbReference type="InterPro" id="IPR008271">
    <property type="entry name" value="Ser/Thr_kinase_AS"/>
</dbReference>
<dbReference type="Gene3D" id="3.30.200.20">
    <property type="entry name" value="Phosphorylase Kinase, domain 1"/>
    <property type="match status" value="1"/>
</dbReference>
<dbReference type="InterPro" id="IPR011009">
    <property type="entry name" value="Kinase-like_dom_sf"/>
</dbReference>
<dbReference type="SUPFAM" id="SSF56112">
    <property type="entry name" value="Protein kinase-like (PK-like)"/>
    <property type="match status" value="1"/>
</dbReference>
<dbReference type="InterPro" id="IPR000719">
    <property type="entry name" value="Prot_kinase_dom"/>
</dbReference>
<name>A0AAU2VZT4_9ACTN</name>
<keyword evidence="5 9" id="KW-0418">Kinase</keyword>
<dbReference type="PANTHER" id="PTHR43289:SF6">
    <property type="entry name" value="SERINE_THREONINE-PROTEIN KINASE NEKL-3"/>
    <property type="match status" value="1"/>
</dbReference>
<evidence type="ECO:0000256" key="4">
    <source>
        <dbReference type="ARBA" id="ARBA00022741"/>
    </source>
</evidence>
<keyword evidence="3" id="KW-0808">Transferase</keyword>
<keyword evidence="6 7" id="KW-0067">ATP-binding</keyword>
<dbReference type="Gene3D" id="1.10.510.10">
    <property type="entry name" value="Transferase(Phosphotransferase) domain 1"/>
    <property type="match status" value="1"/>
</dbReference>
<protein>
    <recommendedName>
        <fullName evidence="1">non-specific serine/threonine protein kinase</fullName>
        <ecNumber evidence="1">2.7.11.1</ecNumber>
    </recommendedName>
</protein>
<dbReference type="PROSITE" id="PS00108">
    <property type="entry name" value="PROTEIN_KINASE_ST"/>
    <property type="match status" value="1"/>
</dbReference>